<dbReference type="SUPFAM" id="SSF52317">
    <property type="entry name" value="Class I glutamine amidotransferase-like"/>
    <property type="match status" value="1"/>
</dbReference>
<dbReference type="Proteomes" id="UP001597460">
    <property type="component" value="Unassembled WGS sequence"/>
</dbReference>
<reference evidence="2" key="1">
    <citation type="journal article" date="2019" name="Int. J. Syst. Evol. Microbiol.">
        <title>The Global Catalogue of Microorganisms (GCM) 10K type strain sequencing project: providing services to taxonomists for standard genome sequencing and annotation.</title>
        <authorList>
            <consortium name="The Broad Institute Genomics Platform"/>
            <consortium name="The Broad Institute Genome Sequencing Center for Infectious Disease"/>
            <person name="Wu L."/>
            <person name="Ma J."/>
        </authorList>
    </citation>
    <scope>NUCLEOTIDE SEQUENCE [LARGE SCALE GENOMIC DNA]</scope>
    <source>
        <strain evidence="2">KCTC 52042</strain>
    </source>
</reference>
<proteinExistence type="predicted"/>
<organism evidence="1 2">
    <name type="scientific">Gracilimonas halophila</name>
    <dbReference type="NCBI Taxonomy" id="1834464"/>
    <lineage>
        <taxon>Bacteria</taxon>
        <taxon>Pseudomonadati</taxon>
        <taxon>Balneolota</taxon>
        <taxon>Balneolia</taxon>
        <taxon>Balneolales</taxon>
        <taxon>Balneolaceae</taxon>
        <taxon>Gracilimonas</taxon>
    </lineage>
</organism>
<name>A0ABW5JI06_9BACT</name>
<protein>
    <submittedName>
        <fullName evidence="1">Gamma-glutamyl-gamma-aminobutyrate hydrolase family protein</fullName>
    </submittedName>
</protein>
<evidence type="ECO:0000313" key="2">
    <source>
        <dbReference type="Proteomes" id="UP001597460"/>
    </source>
</evidence>
<dbReference type="Pfam" id="PF07722">
    <property type="entry name" value="Peptidase_C26"/>
    <property type="match status" value="2"/>
</dbReference>
<gene>
    <name evidence="1" type="ORF">ACFSVN_01125</name>
</gene>
<sequence>MLDRQPVIGVTGPNEGGQAAWLFTAFSVILAGGKPLRITTDMPRDIDQIDGLIIGGGADVEPLKYGQQRIERAVLARDKRTIIEWVLSILFFPVYWVARYFQHTKRSPVDLERDELELKYLSKATEQKMPVLGICRGMQLMNVHFKGTLHQDIRGFYGEKSQVSSIFPKKRIVVEDGTRLCELLQTDICNVNALHNQAIDKPGEGIRLAARELNTEVYQAIEHREYPFVIGVQWHPEYLIQIARQRNIFKGLVKAAVSNTT</sequence>
<keyword evidence="1" id="KW-0378">Hydrolase</keyword>
<dbReference type="InterPro" id="IPR011697">
    <property type="entry name" value="Peptidase_C26"/>
</dbReference>
<evidence type="ECO:0000313" key="1">
    <source>
        <dbReference type="EMBL" id="MFD2531043.1"/>
    </source>
</evidence>
<dbReference type="CDD" id="cd01745">
    <property type="entry name" value="GATase1_2"/>
    <property type="match status" value="1"/>
</dbReference>
<dbReference type="EMBL" id="JBHULI010000002">
    <property type="protein sequence ID" value="MFD2531043.1"/>
    <property type="molecule type" value="Genomic_DNA"/>
</dbReference>
<comment type="caution">
    <text evidence="1">The sequence shown here is derived from an EMBL/GenBank/DDBJ whole genome shotgun (WGS) entry which is preliminary data.</text>
</comment>
<dbReference type="PROSITE" id="PS51273">
    <property type="entry name" value="GATASE_TYPE_1"/>
    <property type="match status" value="1"/>
</dbReference>
<dbReference type="RefSeq" id="WP_390297352.1">
    <property type="nucleotide sequence ID" value="NZ_JBHULI010000002.1"/>
</dbReference>
<dbReference type="InterPro" id="IPR029062">
    <property type="entry name" value="Class_I_gatase-like"/>
</dbReference>
<dbReference type="InterPro" id="IPR044668">
    <property type="entry name" value="PuuD-like"/>
</dbReference>
<accession>A0ABW5JI06</accession>
<dbReference type="PANTHER" id="PTHR43235:SF1">
    <property type="entry name" value="GLUTAMINE AMIDOTRANSFERASE PB2B2.05-RELATED"/>
    <property type="match status" value="1"/>
</dbReference>
<keyword evidence="2" id="KW-1185">Reference proteome</keyword>
<dbReference type="GO" id="GO:0016787">
    <property type="term" value="F:hydrolase activity"/>
    <property type="evidence" value="ECO:0007669"/>
    <property type="project" value="UniProtKB-KW"/>
</dbReference>
<dbReference type="PANTHER" id="PTHR43235">
    <property type="entry name" value="GLUTAMINE AMIDOTRANSFERASE PB2B2.05-RELATED"/>
    <property type="match status" value="1"/>
</dbReference>
<dbReference type="Gene3D" id="3.40.50.880">
    <property type="match status" value="1"/>
</dbReference>